<comment type="caution">
    <text evidence="6">The sequence shown here is derived from an EMBL/GenBank/DDBJ whole genome shotgun (WGS) entry which is preliminary data.</text>
</comment>
<evidence type="ECO:0000256" key="3">
    <source>
        <dbReference type="ARBA" id="ARBA00023125"/>
    </source>
</evidence>
<dbReference type="EMBL" id="JANZXA010000017">
    <property type="protein sequence ID" value="MCT2401643.1"/>
    <property type="molecule type" value="Genomic_DNA"/>
</dbReference>
<protein>
    <submittedName>
        <fullName evidence="6">LysR family transcriptional regulator</fullName>
    </submittedName>
</protein>
<dbReference type="InterPro" id="IPR036390">
    <property type="entry name" value="WH_DNA-bd_sf"/>
</dbReference>
<dbReference type="InterPro" id="IPR000847">
    <property type="entry name" value="LysR_HTH_N"/>
</dbReference>
<dbReference type="Gene3D" id="3.40.190.290">
    <property type="match status" value="1"/>
</dbReference>
<dbReference type="SUPFAM" id="SSF53850">
    <property type="entry name" value="Periplasmic binding protein-like II"/>
    <property type="match status" value="1"/>
</dbReference>
<dbReference type="InterPro" id="IPR005119">
    <property type="entry name" value="LysR_subst-bd"/>
</dbReference>
<keyword evidence="7" id="KW-1185">Reference proteome</keyword>
<evidence type="ECO:0000256" key="1">
    <source>
        <dbReference type="ARBA" id="ARBA00009437"/>
    </source>
</evidence>
<evidence type="ECO:0000259" key="5">
    <source>
        <dbReference type="PROSITE" id="PS50931"/>
    </source>
</evidence>
<dbReference type="SUPFAM" id="SSF46785">
    <property type="entry name" value="Winged helix' DNA-binding domain"/>
    <property type="match status" value="1"/>
</dbReference>
<evidence type="ECO:0000256" key="4">
    <source>
        <dbReference type="ARBA" id="ARBA00023163"/>
    </source>
</evidence>
<dbReference type="CDD" id="cd08422">
    <property type="entry name" value="PBP2_CrgA_like"/>
    <property type="match status" value="1"/>
</dbReference>
<name>A0ABT2IA17_9SPHN</name>
<evidence type="ECO:0000313" key="7">
    <source>
        <dbReference type="Proteomes" id="UP001165583"/>
    </source>
</evidence>
<reference evidence="6" key="1">
    <citation type="submission" date="2022-09" db="EMBL/GenBank/DDBJ databases">
        <title>Novosphingobium sp. Nov., a polycyclic aromatic hydrocarbon-degrading bacterium isolated form mangrove sediments in HongKong.</title>
        <authorList>
            <person name="Hu Z."/>
        </authorList>
    </citation>
    <scope>NUCLEOTIDE SEQUENCE</scope>
    <source>
        <strain evidence="6">HK4-1</strain>
    </source>
</reference>
<keyword evidence="4" id="KW-0804">Transcription</keyword>
<accession>A0ABT2IA17</accession>
<dbReference type="RefSeq" id="WP_260047669.1">
    <property type="nucleotide sequence ID" value="NZ_JANZXA010000017.1"/>
</dbReference>
<evidence type="ECO:0000313" key="6">
    <source>
        <dbReference type="EMBL" id="MCT2401643.1"/>
    </source>
</evidence>
<dbReference type="Pfam" id="PF03466">
    <property type="entry name" value="LysR_substrate"/>
    <property type="match status" value="1"/>
</dbReference>
<organism evidence="6 7">
    <name type="scientific">Novosphingobium mangrovi</name>
    <name type="common">ex Huang et al. 2023</name>
    <dbReference type="NCBI Taxonomy" id="2976432"/>
    <lineage>
        <taxon>Bacteria</taxon>
        <taxon>Pseudomonadati</taxon>
        <taxon>Pseudomonadota</taxon>
        <taxon>Alphaproteobacteria</taxon>
        <taxon>Sphingomonadales</taxon>
        <taxon>Sphingomonadaceae</taxon>
        <taxon>Novosphingobium</taxon>
    </lineage>
</organism>
<proteinExistence type="inferred from homology"/>
<dbReference type="PANTHER" id="PTHR30537">
    <property type="entry name" value="HTH-TYPE TRANSCRIPTIONAL REGULATOR"/>
    <property type="match status" value="1"/>
</dbReference>
<dbReference type="PANTHER" id="PTHR30537:SF5">
    <property type="entry name" value="HTH-TYPE TRANSCRIPTIONAL ACTIVATOR TTDR-RELATED"/>
    <property type="match status" value="1"/>
</dbReference>
<sequence length="303" mass="33020">MAADRLAGIEVFVRAVRLGSLSAAARELNMSAAMAAKHLNALERRLGATLVHRTTRKLALTEVGAAYLDRMERLLGEFGEAEAEAMARSASVEGLLRVSAPMAFGVVHLPGLVREFHDRYPAVTIELGLNDRHVDLLEERWDVAIRIGRLADSNLVARKLAEVSMCICAAPSYLERRGIPSSIDDLADQDCLGYTLSNETGTIRWGFGRSGDRQVAVRGSLHVNNGELLARAAIAGQGIVYGPRFLVAEAIRDGRLVELDLGEDLVDLGAIHAVTHRTRRPAAKTRAWIDFLVTRLPSLAQGW</sequence>
<keyword evidence="2" id="KW-0805">Transcription regulation</keyword>
<dbReference type="InterPro" id="IPR058163">
    <property type="entry name" value="LysR-type_TF_proteobact-type"/>
</dbReference>
<dbReference type="Gene3D" id="1.10.10.10">
    <property type="entry name" value="Winged helix-like DNA-binding domain superfamily/Winged helix DNA-binding domain"/>
    <property type="match status" value="1"/>
</dbReference>
<dbReference type="Pfam" id="PF00126">
    <property type="entry name" value="HTH_1"/>
    <property type="match status" value="1"/>
</dbReference>
<evidence type="ECO:0000256" key="2">
    <source>
        <dbReference type="ARBA" id="ARBA00023015"/>
    </source>
</evidence>
<dbReference type="InterPro" id="IPR036388">
    <property type="entry name" value="WH-like_DNA-bd_sf"/>
</dbReference>
<dbReference type="PROSITE" id="PS50931">
    <property type="entry name" value="HTH_LYSR"/>
    <property type="match status" value="1"/>
</dbReference>
<keyword evidence="3" id="KW-0238">DNA-binding</keyword>
<gene>
    <name evidence="6" type="ORF">NZK81_18990</name>
</gene>
<feature type="domain" description="HTH lysR-type" evidence="5">
    <location>
        <begin position="4"/>
        <end position="61"/>
    </location>
</feature>
<dbReference type="Proteomes" id="UP001165583">
    <property type="component" value="Unassembled WGS sequence"/>
</dbReference>
<comment type="similarity">
    <text evidence="1">Belongs to the LysR transcriptional regulatory family.</text>
</comment>